<sequence>MAPRDYTSSPVADGLGLHEVCLGLSQDLADLRGGKISPQEALARAALAKQLFNGCRLYLQAIKTMEGRATPVGGAMRNAPLVGVQDHE</sequence>
<reference evidence="1 2" key="1">
    <citation type="submission" date="2016-11" db="EMBL/GenBank/DDBJ databases">
        <title>Comparison of Traditional DNA-DNA Hybridization with In Silico Genomic Analysis.</title>
        <authorList>
            <person name="Nicholson A.C."/>
            <person name="Sammons S."/>
            <person name="Humrighouse B.W."/>
            <person name="Graziano J."/>
            <person name="Lasker B."/>
            <person name="Whitney A.M."/>
            <person name="Mcquiston J.R."/>
        </authorList>
    </citation>
    <scope>NUCLEOTIDE SEQUENCE [LARGE SCALE GENOMIC DNA]</scope>
    <source>
        <strain evidence="1 2">H1892</strain>
    </source>
</reference>
<organism evidence="1 2">
    <name type="scientific">Haematobacter missouriensis</name>
    <dbReference type="NCBI Taxonomy" id="366616"/>
    <lineage>
        <taxon>Bacteria</taxon>
        <taxon>Pseudomonadati</taxon>
        <taxon>Pseudomonadota</taxon>
        <taxon>Alphaproteobacteria</taxon>
        <taxon>Rhodobacterales</taxon>
        <taxon>Paracoccaceae</taxon>
        <taxon>Haematobacter</taxon>
    </lineage>
</organism>
<dbReference type="EMBL" id="NIPV01000097">
    <property type="protein sequence ID" value="OWJ72405.1"/>
    <property type="molecule type" value="Genomic_DNA"/>
</dbReference>
<proteinExistence type="predicted"/>
<protein>
    <submittedName>
        <fullName evidence="1">Uncharacterized protein</fullName>
    </submittedName>
</protein>
<evidence type="ECO:0000313" key="1">
    <source>
        <dbReference type="EMBL" id="OWJ72405.1"/>
    </source>
</evidence>
<comment type="caution">
    <text evidence="1">The sequence shown here is derived from an EMBL/GenBank/DDBJ whole genome shotgun (WGS) entry which is preliminary data.</text>
</comment>
<keyword evidence="2" id="KW-1185">Reference proteome</keyword>
<gene>
    <name evidence="1" type="ORF">CDV53_17565</name>
</gene>
<name>A0ABX3ZPM4_9RHOB</name>
<dbReference type="RefSeq" id="WP_051929977.1">
    <property type="nucleotide sequence ID" value="NZ_JFGS01000001.1"/>
</dbReference>
<accession>A0ABX3ZPM4</accession>
<dbReference type="Proteomes" id="UP000214673">
    <property type="component" value="Unassembled WGS sequence"/>
</dbReference>
<evidence type="ECO:0000313" key="2">
    <source>
        <dbReference type="Proteomes" id="UP000214673"/>
    </source>
</evidence>